<dbReference type="Gene3D" id="3.50.50.60">
    <property type="entry name" value="FAD/NAD(P)-binding domain"/>
    <property type="match status" value="2"/>
</dbReference>
<comment type="caution">
    <text evidence="3">The sequence shown here is derived from an EMBL/GenBank/DDBJ whole genome shotgun (WGS) entry which is preliminary data.</text>
</comment>
<name>A0ABS3VTJ0_MICEH</name>
<dbReference type="InterPro" id="IPR006076">
    <property type="entry name" value="FAD-dep_OxRdtase"/>
</dbReference>
<dbReference type="RefSeq" id="WP_208814769.1">
    <property type="nucleotide sequence ID" value="NZ_WVUH01000150.1"/>
</dbReference>
<evidence type="ECO:0000256" key="1">
    <source>
        <dbReference type="ARBA" id="ARBA00023002"/>
    </source>
</evidence>
<keyword evidence="1" id="KW-0560">Oxidoreductase</keyword>
<gene>
    <name evidence="3" type="ORF">GSF22_17860</name>
</gene>
<keyword evidence="4" id="KW-1185">Reference proteome</keyword>
<dbReference type="SUPFAM" id="SSF51905">
    <property type="entry name" value="FAD/NAD(P)-binding domain"/>
    <property type="match status" value="1"/>
</dbReference>
<dbReference type="InterPro" id="IPR036188">
    <property type="entry name" value="FAD/NAD-bd_sf"/>
</dbReference>
<reference evidence="3 4" key="1">
    <citation type="submission" date="2019-12" db="EMBL/GenBank/DDBJ databases">
        <title>Whole genome sequencing of endophytic Actinobacterium Micromonospora sp. MPMI6T.</title>
        <authorList>
            <person name="Evv R."/>
            <person name="Podile A.R."/>
        </authorList>
    </citation>
    <scope>NUCLEOTIDE SEQUENCE [LARGE SCALE GENOMIC DNA]</scope>
    <source>
        <strain evidence="3 4">MPMI6</strain>
    </source>
</reference>
<proteinExistence type="predicted"/>
<evidence type="ECO:0000259" key="2">
    <source>
        <dbReference type="Pfam" id="PF01266"/>
    </source>
</evidence>
<dbReference type="Proteomes" id="UP000823521">
    <property type="component" value="Unassembled WGS sequence"/>
</dbReference>
<evidence type="ECO:0000313" key="4">
    <source>
        <dbReference type="Proteomes" id="UP000823521"/>
    </source>
</evidence>
<dbReference type="PANTHER" id="PTHR13847">
    <property type="entry name" value="SARCOSINE DEHYDROGENASE-RELATED"/>
    <property type="match status" value="1"/>
</dbReference>
<dbReference type="SUPFAM" id="SSF54373">
    <property type="entry name" value="FAD-linked reductases, C-terminal domain"/>
    <property type="match status" value="1"/>
</dbReference>
<sequence length="429" mass="45824">MSSGPEQQHGPTPVARAPRHVAVVGAGMVGLATAWFLQEAGVHVTVYERDRVGAGASWGNAGWLTPGLTAPLPEPAVLRYGLRAVLSSRSPVYVPLRADRQLVRFLASFVAHSTARRWRRGMAAYVPLNERALEAFDVLAAGGVAAPTRRAGSFLACFGGERDARGLLTELEQIRAAGQKVDFHLVTGWRARALDPALTDRVNAVIQLHGQRYLDPPGFVRSLAEAVRVRGGEIVEGVDVVDVLPRAGGVSVVAGNGERQQHDVVVLATGALLGELATRFGVRQPVQAGRGYSFSVPVRQMPRGPLYFPKQRVACTPLGDRLRVAGMMEFRRPGDPLDPRRITAIVEAVRPLLTGVDLDERRDEWVGSRPCTPDGLPLIGATAAPGVFVAGGHGMWGIALGPLTGQLLAQAVLKGETPPELAPFDPLRT</sequence>
<accession>A0ABS3VTJ0</accession>
<evidence type="ECO:0000313" key="3">
    <source>
        <dbReference type="EMBL" id="MBO4207857.1"/>
    </source>
</evidence>
<feature type="domain" description="FAD dependent oxidoreductase" evidence="2">
    <location>
        <begin position="20"/>
        <end position="410"/>
    </location>
</feature>
<organism evidence="3 4">
    <name type="scientific">Micromonospora echinofusca</name>
    <dbReference type="NCBI Taxonomy" id="47858"/>
    <lineage>
        <taxon>Bacteria</taxon>
        <taxon>Bacillati</taxon>
        <taxon>Actinomycetota</taxon>
        <taxon>Actinomycetes</taxon>
        <taxon>Micromonosporales</taxon>
        <taxon>Micromonosporaceae</taxon>
        <taxon>Micromonospora</taxon>
    </lineage>
</organism>
<dbReference type="PRINTS" id="PR00419">
    <property type="entry name" value="ADXRDTASE"/>
</dbReference>
<dbReference type="EMBL" id="WVUH01000150">
    <property type="protein sequence ID" value="MBO4207857.1"/>
    <property type="molecule type" value="Genomic_DNA"/>
</dbReference>
<dbReference type="PANTHER" id="PTHR13847:SF289">
    <property type="entry name" value="GLYCINE OXIDASE"/>
    <property type="match status" value="1"/>
</dbReference>
<protein>
    <submittedName>
        <fullName evidence="3">FAD-dependent oxidoreductase</fullName>
    </submittedName>
</protein>
<dbReference type="Pfam" id="PF01266">
    <property type="entry name" value="DAO"/>
    <property type="match status" value="1"/>
</dbReference>
<dbReference type="Gene3D" id="3.30.9.10">
    <property type="entry name" value="D-Amino Acid Oxidase, subunit A, domain 2"/>
    <property type="match status" value="1"/>
</dbReference>